<proteinExistence type="predicted"/>
<dbReference type="Proteomes" id="UP001596109">
    <property type="component" value="Unassembled WGS sequence"/>
</dbReference>
<keyword evidence="4" id="KW-1185">Reference proteome</keyword>
<dbReference type="EMBL" id="JBHSNO010000007">
    <property type="protein sequence ID" value="MFC5590014.1"/>
    <property type="molecule type" value="Genomic_DNA"/>
</dbReference>
<feature type="compositionally biased region" description="Polar residues" evidence="2">
    <location>
        <begin position="14"/>
        <end position="31"/>
    </location>
</feature>
<organism evidence="3 4">
    <name type="scientific">Sporosarcina soli</name>
    <dbReference type="NCBI Taxonomy" id="334736"/>
    <lineage>
        <taxon>Bacteria</taxon>
        <taxon>Bacillati</taxon>
        <taxon>Bacillota</taxon>
        <taxon>Bacilli</taxon>
        <taxon>Bacillales</taxon>
        <taxon>Caryophanaceae</taxon>
        <taxon>Sporosarcina</taxon>
    </lineage>
</organism>
<evidence type="ECO:0000313" key="4">
    <source>
        <dbReference type="Proteomes" id="UP001596109"/>
    </source>
</evidence>
<accession>A0ABW0TKL1</accession>
<gene>
    <name evidence="3" type="ORF">ACFPRA_13995</name>
</gene>
<sequence>MAKRSETSWKKDSPNTFLSNSVEKANRSVKQAMSHPEEMAVEHAFNSIARAEKAFLNAEQHGEQVENIQLNKEQLDSMRQQLNEVNRIVEEQ</sequence>
<dbReference type="RefSeq" id="WP_381435797.1">
    <property type="nucleotide sequence ID" value="NZ_JBHSNO010000007.1"/>
</dbReference>
<comment type="caution">
    <text evidence="3">The sequence shown here is derived from an EMBL/GenBank/DDBJ whole genome shotgun (WGS) entry which is preliminary data.</text>
</comment>
<evidence type="ECO:0000256" key="2">
    <source>
        <dbReference type="SAM" id="MobiDB-lite"/>
    </source>
</evidence>
<evidence type="ECO:0008006" key="5">
    <source>
        <dbReference type="Google" id="ProtNLM"/>
    </source>
</evidence>
<feature type="coiled-coil region" evidence="1">
    <location>
        <begin position="58"/>
        <end position="92"/>
    </location>
</feature>
<evidence type="ECO:0000313" key="3">
    <source>
        <dbReference type="EMBL" id="MFC5590014.1"/>
    </source>
</evidence>
<feature type="region of interest" description="Disordered" evidence="2">
    <location>
        <begin position="1"/>
        <end position="36"/>
    </location>
</feature>
<reference evidence="4" key="1">
    <citation type="journal article" date="2019" name="Int. J. Syst. Evol. Microbiol.">
        <title>The Global Catalogue of Microorganisms (GCM) 10K type strain sequencing project: providing services to taxonomists for standard genome sequencing and annotation.</title>
        <authorList>
            <consortium name="The Broad Institute Genomics Platform"/>
            <consortium name="The Broad Institute Genome Sequencing Center for Infectious Disease"/>
            <person name="Wu L."/>
            <person name="Ma J."/>
        </authorList>
    </citation>
    <scope>NUCLEOTIDE SEQUENCE [LARGE SCALE GENOMIC DNA]</scope>
    <source>
        <strain evidence="4">CGMCC 4.1434</strain>
    </source>
</reference>
<evidence type="ECO:0000256" key="1">
    <source>
        <dbReference type="SAM" id="Coils"/>
    </source>
</evidence>
<feature type="compositionally biased region" description="Basic and acidic residues" evidence="2">
    <location>
        <begin position="1"/>
        <end position="13"/>
    </location>
</feature>
<keyword evidence="1" id="KW-0175">Coiled coil</keyword>
<protein>
    <recommendedName>
        <fullName evidence="5">DUF2564 family protein</fullName>
    </recommendedName>
</protein>
<name>A0ABW0TKL1_9BACL</name>